<evidence type="ECO:0000313" key="1">
    <source>
        <dbReference type="EMBL" id="GAG67645.1"/>
    </source>
</evidence>
<name>X0ZDG3_9ZZZZ</name>
<sequence length="64" mass="7533">MNNYVYRLWDKKKKEYICGSYWGGGRHTYMTLGATKGVRNRLFPHGAKHIEIHEFELVRTSACL</sequence>
<organism evidence="1">
    <name type="scientific">marine sediment metagenome</name>
    <dbReference type="NCBI Taxonomy" id="412755"/>
    <lineage>
        <taxon>unclassified sequences</taxon>
        <taxon>metagenomes</taxon>
        <taxon>ecological metagenomes</taxon>
    </lineage>
</organism>
<proteinExistence type="predicted"/>
<accession>X0ZDG3</accession>
<dbReference type="AlphaFoldDB" id="X0ZDG3"/>
<protein>
    <submittedName>
        <fullName evidence="1">Uncharacterized protein</fullName>
    </submittedName>
</protein>
<reference evidence="1" key="1">
    <citation type="journal article" date="2014" name="Front. Microbiol.">
        <title>High frequency of phylogenetically diverse reductive dehalogenase-homologous genes in deep subseafloor sedimentary metagenomes.</title>
        <authorList>
            <person name="Kawai M."/>
            <person name="Futagami T."/>
            <person name="Toyoda A."/>
            <person name="Takaki Y."/>
            <person name="Nishi S."/>
            <person name="Hori S."/>
            <person name="Arai W."/>
            <person name="Tsubouchi T."/>
            <person name="Morono Y."/>
            <person name="Uchiyama I."/>
            <person name="Ito T."/>
            <person name="Fujiyama A."/>
            <person name="Inagaki F."/>
            <person name="Takami H."/>
        </authorList>
    </citation>
    <scope>NUCLEOTIDE SEQUENCE</scope>
    <source>
        <strain evidence="1">Expedition CK06-06</strain>
    </source>
</reference>
<gene>
    <name evidence="1" type="ORF">S01H4_10761</name>
</gene>
<comment type="caution">
    <text evidence="1">The sequence shown here is derived from an EMBL/GenBank/DDBJ whole genome shotgun (WGS) entry which is preliminary data.</text>
</comment>
<dbReference type="EMBL" id="BART01004188">
    <property type="protein sequence ID" value="GAG67645.1"/>
    <property type="molecule type" value="Genomic_DNA"/>
</dbReference>